<sequence>MKERVSYSSKDSITVKRSKAPDRSYEATEARVSKYMEKFQESLKASSELLQRAKMIQTPAGRKIMFKEGTKDE</sequence>
<evidence type="ECO:0000313" key="2">
    <source>
        <dbReference type="EMBL" id="AXH71104.1"/>
    </source>
</evidence>
<dbReference type="Proteomes" id="UP000260425">
    <property type="component" value="Segment"/>
</dbReference>
<evidence type="ECO:0000313" key="3">
    <source>
        <dbReference type="Proteomes" id="UP000260425"/>
    </source>
</evidence>
<organism evidence="2 3">
    <name type="scientific">Bacillus phage BSP38</name>
    <dbReference type="NCBI Taxonomy" id="2283013"/>
    <lineage>
        <taxon>Viruses</taxon>
        <taxon>Duplodnaviria</taxon>
        <taxon>Heunggongvirae</taxon>
        <taxon>Uroviricota</taxon>
        <taxon>Caudoviricetes</taxon>
        <taxon>Herelleviridae</taxon>
        <taxon>Bastillevirinae</taxon>
        <taxon>Jeonjuvirus</taxon>
        <taxon>Jeonjuvirus BSP38</taxon>
    </lineage>
</organism>
<accession>A0A345MJS2</accession>
<keyword evidence="3" id="KW-1185">Reference proteome</keyword>
<evidence type="ECO:0000256" key="1">
    <source>
        <dbReference type="SAM" id="MobiDB-lite"/>
    </source>
</evidence>
<reference evidence="2 3" key="1">
    <citation type="submission" date="2018-07" db="EMBL/GenBank/DDBJ databases">
        <title>Complete nucleotide sequence of Bacillus phage BSP38.</title>
        <authorList>
            <person name="Ghosh K."/>
            <person name="Kim K.-P."/>
        </authorList>
    </citation>
    <scope>NUCLEOTIDE SEQUENCE [LARGE SCALE GENOMIC DNA]</scope>
</reference>
<feature type="compositionally biased region" description="Polar residues" evidence="1">
    <location>
        <begin position="1"/>
        <end position="12"/>
    </location>
</feature>
<name>A0A345MJS2_BPBSP</name>
<gene>
    <name evidence="2" type="ORF">BSP38_062</name>
</gene>
<organismHost>
    <name type="scientific">Bacillus subtilis</name>
    <dbReference type="NCBI Taxonomy" id="1423"/>
</organismHost>
<feature type="region of interest" description="Disordered" evidence="1">
    <location>
        <begin position="1"/>
        <end position="20"/>
    </location>
</feature>
<proteinExistence type="predicted"/>
<dbReference type="EMBL" id="MH606185">
    <property type="protein sequence ID" value="AXH71104.1"/>
    <property type="molecule type" value="Genomic_DNA"/>
</dbReference>
<protein>
    <submittedName>
        <fullName evidence="2">Uncharacterized protein</fullName>
    </submittedName>
</protein>